<dbReference type="PATRIC" id="fig|1678637.3.peg.4600"/>
<dbReference type="InterPro" id="IPR050491">
    <property type="entry name" value="AmpC-like"/>
</dbReference>
<dbReference type="SUPFAM" id="SSF56601">
    <property type="entry name" value="beta-lactamase/transpeptidase-like"/>
    <property type="match status" value="1"/>
</dbReference>
<dbReference type="Gene3D" id="3.40.710.10">
    <property type="entry name" value="DD-peptidase/beta-lactamase superfamily"/>
    <property type="match status" value="1"/>
</dbReference>
<reference evidence="3" key="1">
    <citation type="submission" date="2015-07" db="EMBL/GenBank/DDBJ databases">
        <title>Draft genome sequence of Streptomyces sp. CMAA 1322, a bacterium isolated from Caatinga biome, from dry forest semiarid of Brazil.</title>
        <authorList>
            <person name="Santos S.N."/>
            <person name="Gacesa R."/>
            <person name="Taketani R.G."/>
            <person name="Long P.F."/>
            <person name="Melo I.S."/>
        </authorList>
    </citation>
    <scope>NUCLEOTIDE SEQUENCE [LARGE SCALE GENOMIC DNA]</scope>
    <source>
        <strain evidence="3">CMAA 1322</strain>
    </source>
</reference>
<gene>
    <name evidence="2" type="ORF">AC230_21440</name>
</gene>
<dbReference type="InterPro" id="IPR012338">
    <property type="entry name" value="Beta-lactam/transpept-like"/>
</dbReference>
<dbReference type="PANTHER" id="PTHR46825">
    <property type="entry name" value="D-ALANYL-D-ALANINE-CARBOXYPEPTIDASE/ENDOPEPTIDASE AMPH"/>
    <property type="match status" value="1"/>
</dbReference>
<protein>
    <submittedName>
        <fullName evidence="2">Peptidase</fullName>
    </submittedName>
</protein>
<evidence type="ECO:0000259" key="1">
    <source>
        <dbReference type="Pfam" id="PF00144"/>
    </source>
</evidence>
<comment type="caution">
    <text evidence="2">The sequence shown here is derived from an EMBL/GenBank/DDBJ whole genome shotgun (WGS) entry which is preliminary data.</text>
</comment>
<dbReference type="EMBL" id="LFXA01000014">
    <property type="protein sequence ID" value="KNB50658.1"/>
    <property type="molecule type" value="Genomic_DNA"/>
</dbReference>
<evidence type="ECO:0000313" key="3">
    <source>
        <dbReference type="Proteomes" id="UP000037288"/>
    </source>
</evidence>
<dbReference type="InterPro" id="IPR001466">
    <property type="entry name" value="Beta-lactam-related"/>
</dbReference>
<accession>A0A0K9XBU7</accession>
<keyword evidence="3" id="KW-1185">Reference proteome</keyword>
<sequence>MGALLSPTAARAAPEHAAVRQAMDEAVERGVPGVTAQVRDAHGRWDGTAGVADITTGRPRGADERYRIGSITKSFVATVMLQLEAEGKLGLDDTVERWLPGAVRGHGHDGRRVTLRQLLDHTSGIRNYLEDPVVQKRLTTKEFLDHRYETWPRERLLAAALNGPPDFAPGTGWHYSNTNYLLAGLVVERATGHPYAEEIDRRIIKRLGLRSTSLPGTDSRLPGPGARAYTRFGGGAGDTMYDITEFNPSWAGAAGEMISTSADLNRFITALLGGELLPPRQLKEMKTTVSAENEFPGERHGPGLIRKRLSCGTVVWGHDGGLHGSLSQVAATEDGRHSIAFNFNTDRAGDVGAVLDAEFCGRR</sequence>
<dbReference type="Proteomes" id="UP000037288">
    <property type="component" value="Unassembled WGS sequence"/>
</dbReference>
<dbReference type="PANTHER" id="PTHR46825:SF7">
    <property type="entry name" value="D-ALANYL-D-ALANINE CARBOXYPEPTIDASE"/>
    <property type="match status" value="1"/>
</dbReference>
<evidence type="ECO:0000313" key="2">
    <source>
        <dbReference type="EMBL" id="KNB50658.1"/>
    </source>
</evidence>
<dbReference type="Pfam" id="PF00144">
    <property type="entry name" value="Beta-lactamase"/>
    <property type="match status" value="1"/>
</dbReference>
<dbReference type="STRING" id="1678637.AC230_21440"/>
<feature type="domain" description="Beta-lactamase-related" evidence="1">
    <location>
        <begin position="20"/>
        <end position="348"/>
    </location>
</feature>
<proteinExistence type="predicted"/>
<dbReference type="AlphaFoldDB" id="A0A0K9XBU7"/>
<name>A0A0K9XBU7_9ACTN</name>
<organism evidence="2 3">
    <name type="scientific">Streptomyces caatingaensis</name>
    <dbReference type="NCBI Taxonomy" id="1678637"/>
    <lineage>
        <taxon>Bacteria</taxon>
        <taxon>Bacillati</taxon>
        <taxon>Actinomycetota</taxon>
        <taxon>Actinomycetes</taxon>
        <taxon>Kitasatosporales</taxon>
        <taxon>Streptomycetaceae</taxon>
        <taxon>Streptomyces</taxon>
    </lineage>
</organism>